<feature type="signal peptide" evidence="1">
    <location>
        <begin position="1"/>
        <end position="22"/>
    </location>
</feature>
<protein>
    <recommendedName>
        <fullName evidence="4">SGNH hydrolase-type esterase domain-containing protein</fullName>
    </recommendedName>
</protein>
<dbReference type="EMBL" id="JACJJL010000001">
    <property type="protein sequence ID" value="MBM6660370.1"/>
    <property type="molecule type" value="Genomic_DNA"/>
</dbReference>
<keyword evidence="1" id="KW-0732">Signal</keyword>
<sequence length="226" mass="25153">MRRYISMLILAAAAVVSAFGQAKPSVSILGDSYSTFEGWLTPDTNAVWYTLPPDTRRTDVKGVDQTWWHQVLKRKGWKLEVNNSYSGSTVCNTGYRDEDYTHESFVTRMTALGTPDVILIFGGTNDSWAGSPIGEFKYDGIRRADLFSFRPAMAYMLARMKELYPTADIYFISNDGLKESITQSVGTICSHYGVPLIQLRGIDKKSGHPSVAGMRQIADQVCEAIP</sequence>
<dbReference type="SUPFAM" id="SSF52266">
    <property type="entry name" value="SGNH hydrolase"/>
    <property type="match status" value="1"/>
</dbReference>
<name>A0A939B3E1_9BACT</name>
<dbReference type="GO" id="GO:0016788">
    <property type="term" value="F:hydrolase activity, acting on ester bonds"/>
    <property type="evidence" value="ECO:0007669"/>
    <property type="project" value="UniProtKB-ARBA"/>
</dbReference>
<dbReference type="Gene3D" id="3.40.50.1110">
    <property type="entry name" value="SGNH hydrolase"/>
    <property type="match status" value="1"/>
</dbReference>
<accession>A0A939B3E1</accession>
<evidence type="ECO:0008006" key="4">
    <source>
        <dbReference type="Google" id="ProtNLM"/>
    </source>
</evidence>
<reference evidence="2 3" key="1">
    <citation type="journal article" date="2021" name="Sci. Rep.">
        <title>The distribution of antibiotic resistance genes in chicken gut microbiota commensals.</title>
        <authorList>
            <person name="Juricova H."/>
            <person name="Matiasovicova J."/>
            <person name="Kubasova T."/>
            <person name="Cejkova D."/>
            <person name="Rychlik I."/>
        </authorList>
    </citation>
    <scope>NUCLEOTIDE SEQUENCE [LARGE SCALE GENOMIC DNA]</scope>
    <source>
        <strain evidence="2 3">An819</strain>
    </source>
</reference>
<dbReference type="AlphaFoldDB" id="A0A939B3E1"/>
<keyword evidence="3" id="KW-1185">Reference proteome</keyword>
<dbReference type="InterPro" id="IPR032588">
    <property type="entry name" value="Lipase_GDSL_lke"/>
</dbReference>
<evidence type="ECO:0000256" key="1">
    <source>
        <dbReference type="SAM" id="SignalP"/>
    </source>
</evidence>
<dbReference type="Proteomes" id="UP000764045">
    <property type="component" value="Unassembled WGS sequence"/>
</dbReference>
<dbReference type="Pfam" id="PF16255">
    <property type="entry name" value="Lipase_GDSL_lke"/>
    <property type="match status" value="1"/>
</dbReference>
<gene>
    <name evidence="2" type="ORF">H6B30_01125</name>
</gene>
<evidence type="ECO:0000313" key="2">
    <source>
        <dbReference type="EMBL" id="MBM6660370.1"/>
    </source>
</evidence>
<proteinExistence type="predicted"/>
<comment type="caution">
    <text evidence="2">The sequence shown here is derived from an EMBL/GenBank/DDBJ whole genome shotgun (WGS) entry which is preliminary data.</text>
</comment>
<dbReference type="InterPro" id="IPR036514">
    <property type="entry name" value="SGNH_hydro_sf"/>
</dbReference>
<feature type="chain" id="PRO_5037138764" description="SGNH hydrolase-type esterase domain-containing protein" evidence="1">
    <location>
        <begin position="23"/>
        <end position="226"/>
    </location>
</feature>
<organism evidence="2 3">
    <name type="scientific">Marseilla massiliensis</name>
    <dbReference type="NCBI Taxonomy" id="1841864"/>
    <lineage>
        <taxon>Bacteria</taxon>
        <taxon>Pseudomonadati</taxon>
        <taxon>Bacteroidota</taxon>
        <taxon>Bacteroidia</taxon>
        <taxon>Bacteroidales</taxon>
        <taxon>Prevotellaceae</taxon>
        <taxon>Marseilla</taxon>
    </lineage>
</organism>
<evidence type="ECO:0000313" key="3">
    <source>
        <dbReference type="Proteomes" id="UP000764045"/>
    </source>
</evidence>